<feature type="compositionally biased region" description="Low complexity" evidence="1">
    <location>
        <begin position="58"/>
        <end position="70"/>
    </location>
</feature>
<evidence type="ECO:0000313" key="2">
    <source>
        <dbReference type="EMBL" id="MCH96272.1"/>
    </source>
</evidence>
<dbReference type="Proteomes" id="UP000265520">
    <property type="component" value="Unassembled WGS sequence"/>
</dbReference>
<name>A0A392N9E0_9FABA</name>
<keyword evidence="3" id="KW-1185">Reference proteome</keyword>
<dbReference type="AlphaFoldDB" id="A0A392N9E0"/>
<evidence type="ECO:0000256" key="1">
    <source>
        <dbReference type="SAM" id="MobiDB-lite"/>
    </source>
</evidence>
<sequence>STAPKPHQEANIDDFLKPFKNYECVELHKFDQMDIVAAIGRILKEYNKTQAIVQSTKSEPSSSDLASSEPAHSELPNAPPVSNPKLANICNNIIKRVEKLHKLRYSFTEPYAYLSAWETLRNEINLELDNVQNGDLNELIAFQDILRSWIKEVNKIIEVSLLKKKGRLSLTEKFFYEETVTNTEIAKNPEMEAFKSEVRDDLSAQKLKLQELSAKQEVMYEKQEAMCAKQEEMSADLKAILSLLQNRNP</sequence>
<protein>
    <submittedName>
        <fullName evidence="2">Uncharacterized protein</fullName>
    </submittedName>
</protein>
<dbReference type="EMBL" id="LXQA010031950">
    <property type="protein sequence ID" value="MCH96272.1"/>
    <property type="molecule type" value="Genomic_DNA"/>
</dbReference>
<feature type="region of interest" description="Disordered" evidence="1">
    <location>
        <begin position="53"/>
        <end position="81"/>
    </location>
</feature>
<comment type="caution">
    <text evidence="2">The sequence shown here is derived from an EMBL/GenBank/DDBJ whole genome shotgun (WGS) entry which is preliminary data.</text>
</comment>
<gene>
    <name evidence="2" type="ORF">A2U01_0017256</name>
</gene>
<evidence type="ECO:0000313" key="3">
    <source>
        <dbReference type="Proteomes" id="UP000265520"/>
    </source>
</evidence>
<proteinExistence type="predicted"/>
<organism evidence="2 3">
    <name type="scientific">Trifolium medium</name>
    <dbReference type="NCBI Taxonomy" id="97028"/>
    <lineage>
        <taxon>Eukaryota</taxon>
        <taxon>Viridiplantae</taxon>
        <taxon>Streptophyta</taxon>
        <taxon>Embryophyta</taxon>
        <taxon>Tracheophyta</taxon>
        <taxon>Spermatophyta</taxon>
        <taxon>Magnoliopsida</taxon>
        <taxon>eudicotyledons</taxon>
        <taxon>Gunneridae</taxon>
        <taxon>Pentapetalae</taxon>
        <taxon>rosids</taxon>
        <taxon>fabids</taxon>
        <taxon>Fabales</taxon>
        <taxon>Fabaceae</taxon>
        <taxon>Papilionoideae</taxon>
        <taxon>50 kb inversion clade</taxon>
        <taxon>NPAAA clade</taxon>
        <taxon>Hologalegina</taxon>
        <taxon>IRL clade</taxon>
        <taxon>Trifolieae</taxon>
        <taxon>Trifolium</taxon>
    </lineage>
</organism>
<feature type="non-terminal residue" evidence="2">
    <location>
        <position position="1"/>
    </location>
</feature>
<reference evidence="2 3" key="1">
    <citation type="journal article" date="2018" name="Front. Plant Sci.">
        <title>Red Clover (Trifolium pratense) and Zigzag Clover (T. medium) - A Picture of Genomic Similarities and Differences.</title>
        <authorList>
            <person name="Dluhosova J."/>
            <person name="Istvanek J."/>
            <person name="Nedelnik J."/>
            <person name="Repkova J."/>
        </authorList>
    </citation>
    <scope>NUCLEOTIDE SEQUENCE [LARGE SCALE GENOMIC DNA]</scope>
    <source>
        <strain evidence="3">cv. 10/8</strain>
        <tissue evidence="2">Leaf</tissue>
    </source>
</reference>
<accession>A0A392N9E0</accession>